<dbReference type="OrthoDB" id="10264062at2759"/>
<comment type="function">
    <text evidence="3">Involved in transvection phenomena (= synapsis-dependent gene expression), where the synaptic pairing of chromosomes carrying genes with which zeste interacts influences the expression of these genes. Zeste binds to DNA and stimulates transcription from a nearby promoter.</text>
</comment>
<proteinExistence type="predicted"/>
<feature type="region of interest" description="Disordered" evidence="4">
    <location>
        <begin position="66"/>
        <end position="99"/>
    </location>
</feature>
<evidence type="ECO:0000259" key="5">
    <source>
        <dbReference type="PROSITE" id="PS50090"/>
    </source>
</evidence>
<evidence type="ECO:0000313" key="7">
    <source>
        <dbReference type="Proteomes" id="UP000821853"/>
    </source>
</evidence>
<gene>
    <name evidence="6" type="ORF">HPB48_008892</name>
</gene>
<evidence type="ECO:0000256" key="2">
    <source>
        <dbReference type="ARBA" id="ARBA00016807"/>
    </source>
</evidence>
<organism evidence="6 7">
    <name type="scientific">Haemaphysalis longicornis</name>
    <name type="common">Bush tick</name>
    <dbReference type="NCBI Taxonomy" id="44386"/>
    <lineage>
        <taxon>Eukaryota</taxon>
        <taxon>Metazoa</taxon>
        <taxon>Ecdysozoa</taxon>
        <taxon>Arthropoda</taxon>
        <taxon>Chelicerata</taxon>
        <taxon>Arachnida</taxon>
        <taxon>Acari</taxon>
        <taxon>Parasitiformes</taxon>
        <taxon>Ixodida</taxon>
        <taxon>Ixodoidea</taxon>
        <taxon>Ixodidae</taxon>
        <taxon>Haemaphysalinae</taxon>
        <taxon>Haemaphysalis</taxon>
    </lineage>
</organism>
<sequence length="778" mass="83941">MQVKMAGGPPSCHRDQMRHGHVVSWAAYPPAASKEGEQQQQQRYDLDATGIWEDLSADSAVAYHVGSRRSKDRCEPTDTLQIRRGEEAESGCSGGDPPPLPAHSLSFEVTELASYRCRQVGDKHELTLNLHDGTRLPTLVFLERRHDHFVRALHEHVTFKRKVGDQMFFSCLKQIKGAYCHGRLGTVVSCLQLCCRNCRKEPRSADAFGRPSALKEGESVLRNAAWPRVLLPSARVCALRLPPRFRGRQSDGLEVRDRQAVTLAFVVCSGPFLPGPGRSDPDDANALVCVSALRATSPATEDVTGPPADDGLASPASSTSPSQVMSRDTEPSVSKTGTADQSVDPSARQAAPPPPSNCVPGADCASGVAPPPPVAFTPGVHTLRFFLPRAPNVTVVPGTAGGPAKLVPGPQAVRLLLSQAASQPQPVAAHPVQLLVQPPVESFPSGLVISDVRSQAGACSPPPPSAPAVAALRRRGPHWPPEEKLELLSLLRQRRHLVNPRLAEGVSKKEKLDGWKEVTDTLNRHHSPIGGGGRRCVAEVKKQWQNLFLKAKRERREMLSDTAAGKGVESTSLQLSVLSLKVFETFGDSYGAPEDECALPEDVDASHSILGPSSCLEPDGPFLSESHHPEVILLPRSPDVPEQQAPPPQDSRMTNGEGSGHHPSGHGSRRRRASSDCSAGPWGIKREKREAPDEGTSGGGSEEENGPPFNHWAEGPVLNGHSLLGPLAKTCEVVQQAAAEVLSLRRREHKMKMAALRAKVDYYELKKRKLLLQQAAAR</sequence>
<dbReference type="AlphaFoldDB" id="A0A9J6GQE5"/>
<keyword evidence="7" id="KW-1185">Reference proteome</keyword>
<feature type="compositionally biased region" description="Basic residues" evidence="4">
    <location>
        <begin position="663"/>
        <end position="672"/>
    </location>
</feature>
<evidence type="ECO:0000256" key="4">
    <source>
        <dbReference type="SAM" id="MobiDB-lite"/>
    </source>
</evidence>
<feature type="compositionally biased region" description="Basic and acidic residues" evidence="4">
    <location>
        <begin position="72"/>
        <end position="87"/>
    </location>
</feature>
<accession>A0A9J6GQE5</accession>
<feature type="compositionally biased region" description="Polar residues" evidence="4">
    <location>
        <begin position="315"/>
        <end position="344"/>
    </location>
</feature>
<dbReference type="Proteomes" id="UP000821853">
    <property type="component" value="Chromosome 8"/>
</dbReference>
<evidence type="ECO:0000256" key="3">
    <source>
        <dbReference type="ARBA" id="ARBA00025466"/>
    </source>
</evidence>
<comment type="caution">
    <text evidence="6">The sequence shown here is derived from an EMBL/GenBank/DDBJ whole genome shotgun (WGS) entry which is preliminary data.</text>
</comment>
<reference evidence="6 7" key="1">
    <citation type="journal article" date="2020" name="Cell">
        <title>Large-Scale Comparative Analyses of Tick Genomes Elucidate Their Genetic Diversity and Vector Capacities.</title>
        <authorList>
            <consortium name="Tick Genome and Microbiome Consortium (TIGMIC)"/>
            <person name="Jia N."/>
            <person name="Wang J."/>
            <person name="Shi W."/>
            <person name="Du L."/>
            <person name="Sun Y."/>
            <person name="Zhan W."/>
            <person name="Jiang J.F."/>
            <person name="Wang Q."/>
            <person name="Zhang B."/>
            <person name="Ji P."/>
            <person name="Bell-Sakyi L."/>
            <person name="Cui X.M."/>
            <person name="Yuan T.T."/>
            <person name="Jiang B.G."/>
            <person name="Yang W.F."/>
            <person name="Lam T.T."/>
            <person name="Chang Q.C."/>
            <person name="Ding S.J."/>
            <person name="Wang X.J."/>
            <person name="Zhu J.G."/>
            <person name="Ruan X.D."/>
            <person name="Zhao L."/>
            <person name="Wei J.T."/>
            <person name="Ye R.Z."/>
            <person name="Que T.C."/>
            <person name="Du C.H."/>
            <person name="Zhou Y.H."/>
            <person name="Cheng J.X."/>
            <person name="Dai P.F."/>
            <person name="Guo W.B."/>
            <person name="Han X.H."/>
            <person name="Huang E.J."/>
            <person name="Li L.F."/>
            <person name="Wei W."/>
            <person name="Gao Y.C."/>
            <person name="Liu J.Z."/>
            <person name="Shao H.Z."/>
            <person name="Wang X."/>
            <person name="Wang C.C."/>
            <person name="Yang T.C."/>
            <person name="Huo Q.B."/>
            <person name="Li W."/>
            <person name="Chen H.Y."/>
            <person name="Chen S.E."/>
            <person name="Zhou L.G."/>
            <person name="Ni X.B."/>
            <person name="Tian J.H."/>
            <person name="Sheng Y."/>
            <person name="Liu T."/>
            <person name="Pan Y.S."/>
            <person name="Xia L.Y."/>
            <person name="Li J."/>
            <person name="Zhao F."/>
            <person name="Cao W.C."/>
        </authorList>
    </citation>
    <scope>NUCLEOTIDE SEQUENCE [LARGE SCALE GENOMIC DNA]</scope>
    <source>
        <strain evidence="6">HaeL-2018</strain>
    </source>
</reference>
<feature type="region of interest" description="Disordered" evidence="4">
    <location>
        <begin position="637"/>
        <end position="714"/>
    </location>
</feature>
<protein>
    <recommendedName>
        <fullName evidence="2">Regulatory protein zeste</fullName>
    </recommendedName>
</protein>
<dbReference type="InterPro" id="IPR028002">
    <property type="entry name" value="Myb_DNA-bind_5"/>
</dbReference>
<dbReference type="PROSITE" id="PS50090">
    <property type="entry name" value="MYB_LIKE"/>
    <property type="match status" value="1"/>
</dbReference>
<dbReference type="InterPro" id="IPR001005">
    <property type="entry name" value="SANT/Myb"/>
</dbReference>
<name>A0A9J6GQE5_HAELO</name>
<dbReference type="VEuPathDB" id="VectorBase:HLOH_058634"/>
<comment type="subunit">
    <text evidence="1">Self-associates forming complexes of several hundred monomers.</text>
</comment>
<evidence type="ECO:0000313" key="6">
    <source>
        <dbReference type="EMBL" id="KAH9380726.1"/>
    </source>
</evidence>
<dbReference type="Pfam" id="PF13873">
    <property type="entry name" value="Myb_DNA-bind_5"/>
    <property type="match status" value="1"/>
</dbReference>
<dbReference type="EMBL" id="JABSTR010000010">
    <property type="protein sequence ID" value="KAH9380726.1"/>
    <property type="molecule type" value="Genomic_DNA"/>
</dbReference>
<feature type="region of interest" description="Disordered" evidence="4">
    <location>
        <begin position="298"/>
        <end position="358"/>
    </location>
</feature>
<feature type="domain" description="Myb-like" evidence="5">
    <location>
        <begin position="479"/>
        <end position="548"/>
    </location>
</feature>
<evidence type="ECO:0000256" key="1">
    <source>
        <dbReference type="ARBA" id="ARBA00011764"/>
    </source>
</evidence>